<dbReference type="Proteomes" id="UP000290407">
    <property type="component" value="Unassembled WGS sequence"/>
</dbReference>
<dbReference type="AlphaFoldDB" id="A0A4Q2UCN9"/>
<protein>
    <submittedName>
        <fullName evidence="1">Uncharacterized protein</fullName>
    </submittedName>
</protein>
<comment type="caution">
    <text evidence="1">The sequence shown here is derived from an EMBL/GenBank/DDBJ whole genome shotgun (WGS) entry which is preliminary data.</text>
</comment>
<organism evidence="1 2">
    <name type="scientific">Spirosoma sordidisoli</name>
    <dbReference type="NCBI Taxonomy" id="2502893"/>
    <lineage>
        <taxon>Bacteria</taxon>
        <taxon>Pseudomonadati</taxon>
        <taxon>Bacteroidota</taxon>
        <taxon>Cytophagia</taxon>
        <taxon>Cytophagales</taxon>
        <taxon>Cytophagaceae</taxon>
        <taxon>Spirosoma</taxon>
    </lineage>
</organism>
<accession>A0A4Q2UCN9</accession>
<reference evidence="1 2" key="1">
    <citation type="submission" date="2019-01" db="EMBL/GenBank/DDBJ databases">
        <title>Spirosoma flava sp. nov., a propanil-degrading bacterium isolated from herbicide-contaminated soil.</title>
        <authorList>
            <person name="Zhang L."/>
            <person name="Jiang J.-D."/>
        </authorList>
    </citation>
    <scope>NUCLEOTIDE SEQUENCE [LARGE SCALE GENOMIC DNA]</scope>
    <source>
        <strain evidence="1 2">TY50</strain>
    </source>
</reference>
<name>A0A4Q2UCN9_9BACT</name>
<proteinExistence type="predicted"/>
<evidence type="ECO:0000313" key="1">
    <source>
        <dbReference type="EMBL" id="RYC66624.1"/>
    </source>
</evidence>
<keyword evidence="2" id="KW-1185">Reference proteome</keyword>
<sequence>MKTRHGDGLDLRKAIETDWQGQLRVQNTLPKKPTRVMSNGVGLANILAKYQMVKQPTPTIQETDG</sequence>
<gene>
    <name evidence="1" type="ORF">EQG79_28960</name>
</gene>
<evidence type="ECO:0000313" key="2">
    <source>
        <dbReference type="Proteomes" id="UP000290407"/>
    </source>
</evidence>
<dbReference type="EMBL" id="SBLB01000013">
    <property type="protein sequence ID" value="RYC66624.1"/>
    <property type="molecule type" value="Genomic_DNA"/>
</dbReference>